<dbReference type="AlphaFoldDB" id="A0AAF0R8D6"/>
<feature type="chain" id="PRO_5041945819" evidence="2">
    <location>
        <begin position="36"/>
        <end position="116"/>
    </location>
</feature>
<sequence length="116" mass="12759">MMLTQSNNFSSHDVRMMIILLLIFFTICLSQTSEAGRVLKEKDKYLLLPSLQKTPVPTPTPNPGTGARTTSVMSQITERNFAGHKETETRPPPLPSSSNITQHKVTDKAVGLLAAH</sequence>
<accession>A0AAF0R8D6</accession>
<evidence type="ECO:0000313" key="4">
    <source>
        <dbReference type="Proteomes" id="UP001234989"/>
    </source>
</evidence>
<evidence type="ECO:0000256" key="1">
    <source>
        <dbReference type="SAM" id="MobiDB-lite"/>
    </source>
</evidence>
<reference evidence="3" key="1">
    <citation type="submission" date="2023-08" db="EMBL/GenBank/DDBJ databases">
        <title>A de novo genome assembly of Solanum verrucosum Schlechtendal, a Mexican diploid species geographically isolated from the other diploid A-genome species in potato relatives.</title>
        <authorList>
            <person name="Hosaka K."/>
        </authorList>
    </citation>
    <scope>NUCLEOTIDE SEQUENCE</scope>
    <source>
        <tissue evidence="3">Young leaves</tissue>
    </source>
</reference>
<dbReference type="EMBL" id="CP133617">
    <property type="protein sequence ID" value="WMV36200.1"/>
    <property type="molecule type" value="Genomic_DNA"/>
</dbReference>
<feature type="region of interest" description="Disordered" evidence="1">
    <location>
        <begin position="80"/>
        <end position="106"/>
    </location>
</feature>
<proteinExistence type="predicted"/>
<evidence type="ECO:0000256" key="2">
    <source>
        <dbReference type="SAM" id="SignalP"/>
    </source>
</evidence>
<protein>
    <submittedName>
        <fullName evidence="3">Uncharacterized protein</fullName>
    </submittedName>
</protein>
<gene>
    <name evidence="3" type="ORF">MTR67_029585</name>
</gene>
<name>A0AAF0R8D6_SOLVR</name>
<dbReference type="Proteomes" id="UP001234989">
    <property type="component" value="Chromosome 6"/>
</dbReference>
<evidence type="ECO:0000313" key="3">
    <source>
        <dbReference type="EMBL" id="WMV36200.1"/>
    </source>
</evidence>
<dbReference type="PANTHER" id="PTHR33592:SF3">
    <property type="entry name" value="TRANSMEMBRANE PROTEIN"/>
    <property type="match status" value="1"/>
</dbReference>
<organism evidence="3 4">
    <name type="scientific">Solanum verrucosum</name>
    <dbReference type="NCBI Taxonomy" id="315347"/>
    <lineage>
        <taxon>Eukaryota</taxon>
        <taxon>Viridiplantae</taxon>
        <taxon>Streptophyta</taxon>
        <taxon>Embryophyta</taxon>
        <taxon>Tracheophyta</taxon>
        <taxon>Spermatophyta</taxon>
        <taxon>Magnoliopsida</taxon>
        <taxon>eudicotyledons</taxon>
        <taxon>Gunneridae</taxon>
        <taxon>Pentapetalae</taxon>
        <taxon>asterids</taxon>
        <taxon>lamiids</taxon>
        <taxon>Solanales</taxon>
        <taxon>Solanaceae</taxon>
        <taxon>Solanoideae</taxon>
        <taxon>Solaneae</taxon>
        <taxon>Solanum</taxon>
    </lineage>
</organism>
<feature type="signal peptide" evidence="2">
    <location>
        <begin position="1"/>
        <end position="35"/>
    </location>
</feature>
<feature type="region of interest" description="Disordered" evidence="1">
    <location>
        <begin position="50"/>
        <end position="69"/>
    </location>
</feature>
<dbReference type="PANTHER" id="PTHR33592">
    <property type="entry name" value="TRANSMEMBRANE PROTEIN"/>
    <property type="match status" value="1"/>
</dbReference>
<keyword evidence="2" id="KW-0732">Signal</keyword>
<keyword evidence="4" id="KW-1185">Reference proteome</keyword>